<accession>A0A2S4KXU9</accession>
<dbReference type="InterPro" id="IPR050236">
    <property type="entry name" value="Ser_Thr_kinase_AGC"/>
</dbReference>
<dbReference type="Pfam" id="PF00069">
    <property type="entry name" value="Pkinase"/>
    <property type="match status" value="2"/>
</dbReference>
<dbReference type="PANTHER" id="PTHR24356:SF163">
    <property type="entry name" value="3-PHOSPHOINOSITIDE-DEPENDENT PROTEIN KINASE 1-RELATED"/>
    <property type="match status" value="1"/>
</dbReference>
<evidence type="ECO:0000256" key="9">
    <source>
        <dbReference type="PROSITE-ProRule" id="PRU10141"/>
    </source>
</evidence>
<comment type="catalytic activity">
    <reaction evidence="8">
        <text>L-seryl-[protein] + ATP = O-phospho-L-seryl-[protein] + ADP + H(+)</text>
        <dbReference type="Rhea" id="RHEA:17989"/>
        <dbReference type="Rhea" id="RHEA-COMP:9863"/>
        <dbReference type="Rhea" id="RHEA-COMP:11604"/>
        <dbReference type="ChEBI" id="CHEBI:15378"/>
        <dbReference type="ChEBI" id="CHEBI:29999"/>
        <dbReference type="ChEBI" id="CHEBI:30616"/>
        <dbReference type="ChEBI" id="CHEBI:83421"/>
        <dbReference type="ChEBI" id="CHEBI:456216"/>
        <dbReference type="EC" id="2.7.11.1"/>
    </reaction>
</comment>
<feature type="compositionally biased region" description="Basic residues" evidence="10">
    <location>
        <begin position="682"/>
        <end position="691"/>
    </location>
</feature>
<sequence length="699" mass="74858">MNGDLSLSQALGGLRIANPDDAAEASSHAPPPASNPYPDAATAAAAAPPAHVEASVDAESNLLGPDMQHLLYHDGPEAGRPRSSVYSPVLACDSSASARPSREHSQRDGQRGLVSPGSGSSLPPRGSSRGLRGGGYASASASASASATPASQSAAASFAGDAPVPATSEDWKDRGAAVGVRREVDASGRAIVRQVKKGVRDFSFGRVLGEGSYSTVYLATDRQTLKEYAIKVLEKRHIIKEKKIKYVNIEKNTLNRLTEHPGIVRLYYTFQDETSLYYVLDLCNGGELLGVLKKTGQEDGRAASFVGTAEYVSPELLTHKNACKASDLWAFGCIIYQLLAGRPPFKAGSEYLTFQKIVNLEYEFPPGFPPSARDLVERCLVLDPARRLTIEHIKNHEFFQGQQFGKALWRTKAPRLQPYVPPTQEPNIIQLNGFSPGAAPSPSNTTASRPPLSHPQATTPSGNGRPSRIITELPPPTQLDIEWSPVLTRNNERILKLGDLMVISSPLPNGIHGKGSDEGHKKLSRFFGGSTTKKRQRLVMVTSSGRIVLAPAGGGRSGQNRSSRFSRQIALGEANKTPRGSLCGGGHHYTFEETKASASSESGRTADEWIDCLEKARDLAISQNAASQGDDNSFADIPSTMSSPASTLGNRAAYPEAYGVSDRSTRNHLSKSHGGHDDVGPKRNRFSKRQSRSGLGSAF</sequence>
<evidence type="ECO:0000256" key="4">
    <source>
        <dbReference type="ARBA" id="ARBA00022741"/>
    </source>
</evidence>
<name>A0A2S4KXU9_9HYPO</name>
<feature type="region of interest" description="Disordered" evidence="10">
    <location>
        <begin position="626"/>
        <end position="699"/>
    </location>
</feature>
<dbReference type="InterPro" id="IPR017441">
    <property type="entry name" value="Protein_kinase_ATP_BS"/>
</dbReference>
<evidence type="ECO:0000256" key="5">
    <source>
        <dbReference type="ARBA" id="ARBA00022777"/>
    </source>
</evidence>
<evidence type="ECO:0000259" key="11">
    <source>
        <dbReference type="PROSITE" id="PS50011"/>
    </source>
</evidence>
<evidence type="ECO:0000256" key="2">
    <source>
        <dbReference type="ARBA" id="ARBA00022527"/>
    </source>
</evidence>
<dbReference type="PROSITE" id="PS00107">
    <property type="entry name" value="PROTEIN_KINASE_ATP"/>
    <property type="match status" value="1"/>
</dbReference>
<evidence type="ECO:0000256" key="6">
    <source>
        <dbReference type="ARBA" id="ARBA00022840"/>
    </source>
</evidence>
<dbReference type="EMBL" id="PKSG01000475">
    <property type="protein sequence ID" value="POR35005.1"/>
    <property type="molecule type" value="Genomic_DNA"/>
</dbReference>
<evidence type="ECO:0000313" key="12">
    <source>
        <dbReference type="EMBL" id="POR35005.1"/>
    </source>
</evidence>
<keyword evidence="6 9" id="KW-0067">ATP-binding</keyword>
<keyword evidence="4 9" id="KW-0547">Nucleotide-binding</keyword>
<feature type="compositionally biased region" description="Polar residues" evidence="10">
    <location>
        <begin position="455"/>
        <end position="464"/>
    </location>
</feature>
<dbReference type="STRING" id="94208.A0A2S4KXU9"/>
<keyword evidence="13" id="KW-1185">Reference proteome</keyword>
<dbReference type="SUPFAM" id="SSF56112">
    <property type="entry name" value="Protein kinase-like (PK-like)"/>
    <property type="match status" value="1"/>
</dbReference>
<proteinExistence type="predicted"/>
<feature type="compositionally biased region" description="Low complexity" evidence="10">
    <location>
        <begin position="115"/>
        <end position="130"/>
    </location>
</feature>
<organism evidence="12 13">
    <name type="scientific">Tolypocladium paradoxum</name>
    <dbReference type="NCBI Taxonomy" id="94208"/>
    <lineage>
        <taxon>Eukaryota</taxon>
        <taxon>Fungi</taxon>
        <taxon>Dikarya</taxon>
        <taxon>Ascomycota</taxon>
        <taxon>Pezizomycotina</taxon>
        <taxon>Sordariomycetes</taxon>
        <taxon>Hypocreomycetidae</taxon>
        <taxon>Hypocreales</taxon>
        <taxon>Ophiocordycipitaceae</taxon>
        <taxon>Tolypocladium</taxon>
    </lineage>
</organism>
<dbReference type="AlphaFoldDB" id="A0A2S4KXU9"/>
<feature type="compositionally biased region" description="Basic and acidic residues" evidence="10">
    <location>
        <begin position="71"/>
        <end position="80"/>
    </location>
</feature>
<reference evidence="12 13" key="1">
    <citation type="submission" date="2018-01" db="EMBL/GenBank/DDBJ databases">
        <title>Harnessing the power of phylogenomics to disentangle the directionality and signatures of interkingdom host jumping in the parasitic fungal genus Tolypocladium.</title>
        <authorList>
            <person name="Quandt C.A."/>
            <person name="Patterson W."/>
            <person name="Spatafora J.W."/>
        </authorList>
    </citation>
    <scope>NUCLEOTIDE SEQUENCE [LARGE SCALE GENOMIC DNA]</scope>
    <source>
        <strain evidence="12 13">NRBC 100945</strain>
    </source>
</reference>
<dbReference type="PROSITE" id="PS50011">
    <property type="entry name" value="PROTEIN_KINASE_DOM"/>
    <property type="match status" value="1"/>
</dbReference>
<evidence type="ECO:0000256" key="7">
    <source>
        <dbReference type="ARBA" id="ARBA00047899"/>
    </source>
</evidence>
<dbReference type="Gene3D" id="3.30.200.20">
    <property type="entry name" value="Phosphorylase Kinase, domain 1"/>
    <property type="match status" value="1"/>
</dbReference>
<feature type="region of interest" description="Disordered" evidence="10">
    <location>
        <begin position="16"/>
        <end position="139"/>
    </location>
</feature>
<evidence type="ECO:0000256" key="8">
    <source>
        <dbReference type="ARBA" id="ARBA00048679"/>
    </source>
</evidence>
<dbReference type="EC" id="2.7.11.1" evidence="1"/>
<dbReference type="InterPro" id="IPR011009">
    <property type="entry name" value="Kinase-like_dom_sf"/>
</dbReference>
<keyword evidence="5 12" id="KW-0418">Kinase</keyword>
<feature type="region of interest" description="Disordered" evidence="10">
    <location>
        <begin position="158"/>
        <end position="179"/>
    </location>
</feature>
<dbReference type="OrthoDB" id="347657at2759"/>
<keyword evidence="3" id="KW-0808">Transferase</keyword>
<evidence type="ECO:0000256" key="3">
    <source>
        <dbReference type="ARBA" id="ARBA00022679"/>
    </source>
</evidence>
<feature type="compositionally biased region" description="Basic and acidic residues" evidence="10">
    <location>
        <begin position="169"/>
        <end position="179"/>
    </location>
</feature>
<evidence type="ECO:0000256" key="1">
    <source>
        <dbReference type="ARBA" id="ARBA00012513"/>
    </source>
</evidence>
<dbReference type="FunFam" id="3.30.200.20:FF:000128">
    <property type="entry name" value="Serine/threonine-protein kinase ksg1"/>
    <property type="match status" value="1"/>
</dbReference>
<feature type="domain" description="Protein kinase" evidence="11">
    <location>
        <begin position="202"/>
        <end position="399"/>
    </location>
</feature>
<feature type="region of interest" description="Disordered" evidence="10">
    <location>
        <begin position="419"/>
        <end position="474"/>
    </location>
</feature>
<dbReference type="PANTHER" id="PTHR24356">
    <property type="entry name" value="SERINE/THREONINE-PROTEIN KINASE"/>
    <property type="match status" value="1"/>
</dbReference>
<dbReference type="GO" id="GO:0005524">
    <property type="term" value="F:ATP binding"/>
    <property type="evidence" value="ECO:0007669"/>
    <property type="project" value="UniProtKB-UniRule"/>
</dbReference>
<protein>
    <recommendedName>
        <fullName evidence="1">non-specific serine/threonine protein kinase</fullName>
        <ecNumber evidence="1">2.7.11.1</ecNumber>
    </recommendedName>
</protein>
<keyword evidence="2" id="KW-0723">Serine/threonine-protein kinase</keyword>
<gene>
    <name evidence="12" type="ORF">TPAR_04786</name>
</gene>
<comment type="caution">
    <text evidence="12">The sequence shown here is derived from an EMBL/GenBank/DDBJ whole genome shotgun (WGS) entry which is preliminary data.</text>
</comment>
<dbReference type="Proteomes" id="UP000237481">
    <property type="component" value="Unassembled WGS sequence"/>
</dbReference>
<feature type="compositionally biased region" description="Low complexity" evidence="10">
    <location>
        <begin position="36"/>
        <end position="53"/>
    </location>
</feature>
<dbReference type="GO" id="GO:0035556">
    <property type="term" value="P:intracellular signal transduction"/>
    <property type="evidence" value="ECO:0007669"/>
    <property type="project" value="TreeGrafter"/>
</dbReference>
<dbReference type="GO" id="GO:0004674">
    <property type="term" value="F:protein serine/threonine kinase activity"/>
    <property type="evidence" value="ECO:0007669"/>
    <property type="project" value="UniProtKB-KW"/>
</dbReference>
<dbReference type="InterPro" id="IPR000719">
    <property type="entry name" value="Prot_kinase_dom"/>
</dbReference>
<evidence type="ECO:0000313" key="13">
    <source>
        <dbReference type="Proteomes" id="UP000237481"/>
    </source>
</evidence>
<feature type="compositionally biased region" description="Basic and acidic residues" evidence="10">
    <location>
        <begin position="100"/>
        <end position="110"/>
    </location>
</feature>
<dbReference type="Gene3D" id="1.10.510.10">
    <property type="entry name" value="Transferase(Phosphotransferase) domain 1"/>
    <property type="match status" value="1"/>
</dbReference>
<comment type="catalytic activity">
    <reaction evidence="7">
        <text>L-threonyl-[protein] + ATP = O-phospho-L-threonyl-[protein] + ADP + H(+)</text>
        <dbReference type="Rhea" id="RHEA:46608"/>
        <dbReference type="Rhea" id="RHEA-COMP:11060"/>
        <dbReference type="Rhea" id="RHEA-COMP:11605"/>
        <dbReference type="ChEBI" id="CHEBI:15378"/>
        <dbReference type="ChEBI" id="CHEBI:30013"/>
        <dbReference type="ChEBI" id="CHEBI:30616"/>
        <dbReference type="ChEBI" id="CHEBI:61977"/>
        <dbReference type="ChEBI" id="CHEBI:456216"/>
        <dbReference type="EC" id="2.7.11.1"/>
    </reaction>
</comment>
<feature type="binding site" evidence="9">
    <location>
        <position position="231"/>
    </location>
    <ligand>
        <name>ATP</name>
        <dbReference type="ChEBI" id="CHEBI:30616"/>
    </ligand>
</feature>
<feature type="compositionally biased region" description="Polar residues" evidence="10">
    <location>
        <begin position="639"/>
        <end position="649"/>
    </location>
</feature>
<evidence type="ECO:0000256" key="10">
    <source>
        <dbReference type="SAM" id="MobiDB-lite"/>
    </source>
</evidence>